<feature type="coiled-coil region" evidence="1">
    <location>
        <begin position="16"/>
        <end position="64"/>
    </location>
</feature>
<proteinExistence type="predicted"/>
<organism evidence="3 4">
    <name type="scientific">Roridomyces roridus</name>
    <dbReference type="NCBI Taxonomy" id="1738132"/>
    <lineage>
        <taxon>Eukaryota</taxon>
        <taxon>Fungi</taxon>
        <taxon>Dikarya</taxon>
        <taxon>Basidiomycota</taxon>
        <taxon>Agaricomycotina</taxon>
        <taxon>Agaricomycetes</taxon>
        <taxon>Agaricomycetidae</taxon>
        <taxon>Agaricales</taxon>
        <taxon>Marasmiineae</taxon>
        <taxon>Mycenaceae</taxon>
        <taxon>Roridomyces</taxon>
    </lineage>
</organism>
<keyword evidence="4" id="KW-1185">Reference proteome</keyword>
<reference evidence="3" key="1">
    <citation type="submission" date="2023-03" db="EMBL/GenBank/DDBJ databases">
        <title>Massive genome expansion in bonnet fungi (Mycena s.s.) driven by repeated elements and novel gene families across ecological guilds.</title>
        <authorList>
            <consortium name="Lawrence Berkeley National Laboratory"/>
            <person name="Harder C.B."/>
            <person name="Miyauchi S."/>
            <person name="Viragh M."/>
            <person name="Kuo A."/>
            <person name="Thoen E."/>
            <person name="Andreopoulos B."/>
            <person name="Lu D."/>
            <person name="Skrede I."/>
            <person name="Drula E."/>
            <person name="Henrissat B."/>
            <person name="Morin E."/>
            <person name="Kohler A."/>
            <person name="Barry K."/>
            <person name="LaButti K."/>
            <person name="Morin E."/>
            <person name="Salamov A."/>
            <person name="Lipzen A."/>
            <person name="Mereny Z."/>
            <person name="Hegedus B."/>
            <person name="Baldrian P."/>
            <person name="Stursova M."/>
            <person name="Weitz H."/>
            <person name="Taylor A."/>
            <person name="Grigoriev I.V."/>
            <person name="Nagy L.G."/>
            <person name="Martin F."/>
            <person name="Kauserud H."/>
        </authorList>
    </citation>
    <scope>NUCLEOTIDE SEQUENCE</scope>
    <source>
        <strain evidence="3">9284</strain>
    </source>
</reference>
<evidence type="ECO:0000313" key="4">
    <source>
        <dbReference type="Proteomes" id="UP001221142"/>
    </source>
</evidence>
<dbReference type="Proteomes" id="UP001221142">
    <property type="component" value="Unassembled WGS sequence"/>
</dbReference>
<evidence type="ECO:0000313" key="3">
    <source>
        <dbReference type="EMBL" id="KAJ7636364.1"/>
    </source>
</evidence>
<protein>
    <submittedName>
        <fullName evidence="3">Uncharacterized protein</fullName>
    </submittedName>
</protein>
<evidence type="ECO:0000256" key="2">
    <source>
        <dbReference type="SAM" id="MobiDB-lite"/>
    </source>
</evidence>
<comment type="caution">
    <text evidence="3">The sequence shown here is derived from an EMBL/GenBank/DDBJ whole genome shotgun (WGS) entry which is preliminary data.</text>
</comment>
<name>A0AAD7C0Q9_9AGAR</name>
<sequence>MSRHSVDSHALVQRGLDNLRQQSDEQEALIATQARQIASLKQELKEKDEELRRQRALVVSAQKARIELTRFLDGAAKVAEEGSSKKRKVIFTDDSESDDDVPVERTSKKLKLSASNDGRNARTKVPMTDATYYVRQGAGILSAMITGGYTSS</sequence>
<gene>
    <name evidence="3" type="ORF">FB45DRAFT_906453</name>
</gene>
<evidence type="ECO:0000256" key="1">
    <source>
        <dbReference type="SAM" id="Coils"/>
    </source>
</evidence>
<feature type="region of interest" description="Disordered" evidence="2">
    <location>
        <begin position="92"/>
        <end position="122"/>
    </location>
</feature>
<dbReference type="EMBL" id="JARKIF010000006">
    <property type="protein sequence ID" value="KAJ7636364.1"/>
    <property type="molecule type" value="Genomic_DNA"/>
</dbReference>
<accession>A0AAD7C0Q9</accession>
<dbReference type="AlphaFoldDB" id="A0AAD7C0Q9"/>
<keyword evidence="1" id="KW-0175">Coiled coil</keyword>